<protein>
    <recommendedName>
        <fullName evidence="2">DUF4220 domain-containing protein</fullName>
    </recommendedName>
</protein>
<dbReference type="Proteomes" id="UP000436088">
    <property type="component" value="Unassembled WGS sequence"/>
</dbReference>
<proteinExistence type="predicted"/>
<dbReference type="InterPro" id="IPR007658">
    <property type="entry name" value="DUF594"/>
</dbReference>
<reference evidence="3" key="1">
    <citation type="submission" date="2019-09" db="EMBL/GenBank/DDBJ databases">
        <title>Draft genome information of white flower Hibiscus syriacus.</title>
        <authorList>
            <person name="Kim Y.-M."/>
        </authorList>
    </citation>
    <scope>NUCLEOTIDE SEQUENCE [LARGE SCALE GENOMIC DNA]</scope>
    <source>
        <strain evidence="3">YM2019G1</strain>
    </source>
</reference>
<keyword evidence="1" id="KW-1133">Transmembrane helix</keyword>
<dbReference type="Pfam" id="PF04578">
    <property type="entry name" value="DUF594"/>
    <property type="match status" value="1"/>
</dbReference>
<dbReference type="PANTHER" id="PTHR31325">
    <property type="entry name" value="OS01G0798800 PROTEIN-RELATED"/>
    <property type="match status" value="1"/>
</dbReference>
<sequence>MVSNKYHEGRVFLENKTAEEAFRLVNIELQFLYDLFFTNNPLQHRYRRLSAFLRGFYILSPLYVLIAFSMQNNIGGVSKRDISSVDITITYMLLVGAIFLDIFALVLYMWSYLTMVLFGSKSGGKLYNRLVSFKLRSITIPKIARYDLFEDFPPTCWIKIFSPLINLIDNNEVVSKYRSITWMEIDSDMKELIYSGLKKELTGSLSCNAPRRMRVEELDASLRQYLEHGKDESKQMPTSSTKAIFIFYITTKWFNNEFGYEGPDDLSWRRKSNILSDYMLYLVLVHAMMMPKDFGDMTGESFIPDKKRPDCIRQVLRGRTPRFNVVPHHPFLRFMSQVFARKMFFPYPDDILVKGNEFCTQLLDYSSEIDGGVWRFLCDLWMIVLFDSARRCSWKEHAVALMNGGELFTHVSLLLAHHGSSPYIRIQDADPNHNNNIRAHTEIHNQIV</sequence>
<keyword evidence="1" id="KW-0812">Transmembrane</keyword>
<accession>A0A6A3A3P6</accession>
<keyword evidence="4" id="KW-1185">Reference proteome</keyword>
<comment type="caution">
    <text evidence="3">The sequence shown here is derived from an EMBL/GenBank/DDBJ whole genome shotgun (WGS) entry which is preliminary data.</text>
</comment>
<dbReference type="EMBL" id="VEPZ02001044">
    <property type="protein sequence ID" value="KAE8698818.1"/>
    <property type="molecule type" value="Genomic_DNA"/>
</dbReference>
<evidence type="ECO:0000259" key="2">
    <source>
        <dbReference type="Pfam" id="PF13968"/>
    </source>
</evidence>
<gene>
    <name evidence="3" type="ORF">F3Y22_tig00110597pilonHSYRG00899</name>
</gene>
<keyword evidence="1" id="KW-0472">Membrane</keyword>
<dbReference type="Pfam" id="PF13968">
    <property type="entry name" value="DUF4220"/>
    <property type="match status" value="1"/>
</dbReference>
<dbReference type="AlphaFoldDB" id="A0A6A3A3P6"/>
<name>A0A6A3A3P6_HIBSY</name>
<evidence type="ECO:0000256" key="1">
    <source>
        <dbReference type="SAM" id="Phobius"/>
    </source>
</evidence>
<evidence type="ECO:0000313" key="3">
    <source>
        <dbReference type="EMBL" id="KAE8698818.1"/>
    </source>
</evidence>
<dbReference type="InterPro" id="IPR025315">
    <property type="entry name" value="DUF4220"/>
</dbReference>
<organism evidence="3 4">
    <name type="scientific">Hibiscus syriacus</name>
    <name type="common">Rose of Sharon</name>
    <dbReference type="NCBI Taxonomy" id="106335"/>
    <lineage>
        <taxon>Eukaryota</taxon>
        <taxon>Viridiplantae</taxon>
        <taxon>Streptophyta</taxon>
        <taxon>Embryophyta</taxon>
        <taxon>Tracheophyta</taxon>
        <taxon>Spermatophyta</taxon>
        <taxon>Magnoliopsida</taxon>
        <taxon>eudicotyledons</taxon>
        <taxon>Gunneridae</taxon>
        <taxon>Pentapetalae</taxon>
        <taxon>rosids</taxon>
        <taxon>malvids</taxon>
        <taxon>Malvales</taxon>
        <taxon>Malvaceae</taxon>
        <taxon>Malvoideae</taxon>
        <taxon>Hibiscus</taxon>
    </lineage>
</organism>
<feature type="domain" description="DUF4220" evidence="2">
    <location>
        <begin position="11"/>
        <end position="127"/>
    </location>
</feature>
<feature type="transmembrane region" description="Helical" evidence="1">
    <location>
        <begin position="91"/>
        <end position="119"/>
    </location>
</feature>
<evidence type="ECO:0000313" key="4">
    <source>
        <dbReference type="Proteomes" id="UP000436088"/>
    </source>
</evidence>
<feature type="transmembrane region" description="Helical" evidence="1">
    <location>
        <begin position="51"/>
        <end position="71"/>
    </location>
</feature>